<dbReference type="AlphaFoldDB" id="A0A369NZD2"/>
<evidence type="ECO:0000256" key="4">
    <source>
        <dbReference type="ARBA" id="ARBA00023014"/>
    </source>
</evidence>
<dbReference type="EMBL" id="PPUT01000011">
    <property type="protein sequence ID" value="RDC44869.1"/>
    <property type="molecule type" value="Genomic_DNA"/>
</dbReference>
<dbReference type="PANTHER" id="PTHR43687:SF1">
    <property type="entry name" value="FERREDOXIN III"/>
    <property type="match status" value="1"/>
</dbReference>
<dbReference type="GO" id="GO:0046872">
    <property type="term" value="F:metal ion binding"/>
    <property type="evidence" value="ECO:0007669"/>
    <property type="project" value="UniProtKB-KW"/>
</dbReference>
<feature type="domain" description="4Fe-4S ferredoxin-type" evidence="6">
    <location>
        <begin position="93"/>
        <end position="120"/>
    </location>
</feature>
<keyword evidence="2" id="KW-0479">Metal-binding</keyword>
<reference evidence="7 8" key="1">
    <citation type="journal article" date="2018" name="Elife">
        <title>Discovery and characterization of a prevalent human gut bacterial enzyme sufficient for the inactivation of a family of plant toxins.</title>
        <authorList>
            <person name="Koppel N."/>
            <person name="Bisanz J.E."/>
            <person name="Pandelia M.E."/>
            <person name="Turnbaugh P.J."/>
            <person name="Balskus E.P."/>
        </authorList>
    </citation>
    <scope>NUCLEOTIDE SEQUENCE [LARGE SCALE GENOMIC DNA]</scope>
    <source>
        <strain evidence="7 8">OB21 GAM 11</strain>
    </source>
</reference>
<sequence length="131" mass="14667">MAYRHRYSGISLHALLPCRDRAPRPATLASTPKEDPRHDANTIRGRPTTAATRSEGETVRQTYYVIDNHLCCRCGACQKVCPHGALTTASPVPVIDQTLCRHCGMCFRACRLGAVTRPYELYQLKKGRRLL</sequence>
<dbReference type="InterPro" id="IPR017896">
    <property type="entry name" value="4Fe4S_Fe-S-bd"/>
</dbReference>
<dbReference type="PANTHER" id="PTHR43687">
    <property type="entry name" value="ADENYLYLSULFATE REDUCTASE, BETA SUBUNIT"/>
    <property type="match status" value="1"/>
</dbReference>
<gene>
    <name evidence="7" type="ORF">C1850_05620</name>
</gene>
<evidence type="ECO:0000313" key="8">
    <source>
        <dbReference type="Proteomes" id="UP000253805"/>
    </source>
</evidence>
<dbReference type="InterPro" id="IPR017900">
    <property type="entry name" value="4Fe4S_Fe_S_CS"/>
</dbReference>
<proteinExistence type="predicted"/>
<evidence type="ECO:0000256" key="5">
    <source>
        <dbReference type="SAM" id="MobiDB-lite"/>
    </source>
</evidence>
<feature type="domain" description="4Fe-4S ferredoxin-type" evidence="6">
    <location>
        <begin position="62"/>
        <end position="91"/>
    </location>
</feature>
<evidence type="ECO:0000256" key="1">
    <source>
        <dbReference type="ARBA" id="ARBA00022485"/>
    </source>
</evidence>
<evidence type="ECO:0000313" key="7">
    <source>
        <dbReference type="EMBL" id="RDC44869.1"/>
    </source>
</evidence>
<comment type="caution">
    <text evidence="7">The sequence shown here is derived from an EMBL/GenBank/DDBJ whole genome shotgun (WGS) entry which is preliminary data.</text>
</comment>
<feature type="region of interest" description="Disordered" evidence="5">
    <location>
        <begin position="23"/>
        <end position="54"/>
    </location>
</feature>
<keyword evidence="1" id="KW-0004">4Fe-4S</keyword>
<dbReference type="Proteomes" id="UP000253805">
    <property type="component" value="Unassembled WGS sequence"/>
</dbReference>
<dbReference type="Gene3D" id="3.30.70.20">
    <property type="match status" value="1"/>
</dbReference>
<dbReference type="Pfam" id="PF00037">
    <property type="entry name" value="Fer4"/>
    <property type="match status" value="1"/>
</dbReference>
<evidence type="ECO:0000259" key="6">
    <source>
        <dbReference type="PROSITE" id="PS51379"/>
    </source>
</evidence>
<dbReference type="PROSITE" id="PS00198">
    <property type="entry name" value="4FE4S_FER_1"/>
    <property type="match status" value="1"/>
</dbReference>
<organism evidence="7 8">
    <name type="scientific">Adlercreutzia equolifaciens subsp. celatus</name>
    <dbReference type="NCBI Taxonomy" id="394340"/>
    <lineage>
        <taxon>Bacteria</taxon>
        <taxon>Bacillati</taxon>
        <taxon>Actinomycetota</taxon>
        <taxon>Coriobacteriia</taxon>
        <taxon>Eggerthellales</taxon>
        <taxon>Eggerthellaceae</taxon>
        <taxon>Adlercreutzia</taxon>
    </lineage>
</organism>
<evidence type="ECO:0000256" key="2">
    <source>
        <dbReference type="ARBA" id="ARBA00022723"/>
    </source>
</evidence>
<keyword evidence="3" id="KW-0408">Iron</keyword>
<evidence type="ECO:0000256" key="3">
    <source>
        <dbReference type="ARBA" id="ARBA00023004"/>
    </source>
</evidence>
<dbReference type="PROSITE" id="PS51379">
    <property type="entry name" value="4FE4S_FER_2"/>
    <property type="match status" value="2"/>
</dbReference>
<keyword evidence="4" id="KW-0411">Iron-sulfur</keyword>
<name>A0A369NZD2_9ACTN</name>
<feature type="compositionally biased region" description="Basic and acidic residues" evidence="5">
    <location>
        <begin position="32"/>
        <end position="41"/>
    </location>
</feature>
<accession>A0A369NZD2</accession>
<dbReference type="InterPro" id="IPR050572">
    <property type="entry name" value="Fe-S_Ferredoxin"/>
</dbReference>
<protein>
    <recommendedName>
        <fullName evidence="6">4Fe-4S ferredoxin-type domain-containing protein</fullName>
    </recommendedName>
</protein>
<dbReference type="SUPFAM" id="SSF54862">
    <property type="entry name" value="4Fe-4S ferredoxins"/>
    <property type="match status" value="1"/>
</dbReference>
<dbReference type="Pfam" id="PF12837">
    <property type="entry name" value="Fer4_6"/>
    <property type="match status" value="1"/>
</dbReference>
<dbReference type="GO" id="GO:0051539">
    <property type="term" value="F:4 iron, 4 sulfur cluster binding"/>
    <property type="evidence" value="ECO:0007669"/>
    <property type="project" value="UniProtKB-KW"/>
</dbReference>